<reference evidence="3 4" key="1">
    <citation type="journal article" date="2023" name="Arcadia Sci">
        <title>De novo assembly of a long-read Amblyomma americanum tick genome.</title>
        <authorList>
            <person name="Chou S."/>
            <person name="Poskanzer K.E."/>
            <person name="Rollins M."/>
            <person name="Thuy-Boun P.S."/>
        </authorList>
    </citation>
    <scope>NUCLEOTIDE SEQUENCE [LARGE SCALE GENOMIC DNA]</scope>
    <source>
        <strain evidence="3">F_SG_1</strain>
        <tissue evidence="3">Salivary glands</tissue>
    </source>
</reference>
<feature type="domain" description="WW" evidence="2">
    <location>
        <begin position="146"/>
        <end position="175"/>
    </location>
</feature>
<keyword evidence="4" id="KW-1185">Reference proteome</keyword>
<feature type="compositionally biased region" description="Polar residues" evidence="1">
    <location>
        <begin position="99"/>
        <end position="122"/>
    </location>
</feature>
<evidence type="ECO:0000256" key="1">
    <source>
        <dbReference type="SAM" id="MobiDB-lite"/>
    </source>
</evidence>
<dbReference type="PROSITE" id="PS50020">
    <property type="entry name" value="WW_DOMAIN_2"/>
    <property type="match status" value="1"/>
</dbReference>
<dbReference type="Pfam" id="PF00397">
    <property type="entry name" value="WW"/>
    <property type="match status" value="1"/>
</dbReference>
<comment type="caution">
    <text evidence="3">The sequence shown here is derived from an EMBL/GenBank/DDBJ whole genome shotgun (WGS) entry which is preliminary data.</text>
</comment>
<evidence type="ECO:0000313" key="4">
    <source>
        <dbReference type="Proteomes" id="UP001321473"/>
    </source>
</evidence>
<feature type="compositionally biased region" description="Polar residues" evidence="1">
    <location>
        <begin position="255"/>
        <end position="264"/>
    </location>
</feature>
<dbReference type="InterPro" id="IPR053076">
    <property type="entry name" value="WW_domain_protein"/>
</dbReference>
<feature type="region of interest" description="Disordered" evidence="1">
    <location>
        <begin position="20"/>
        <end position="122"/>
    </location>
</feature>
<feature type="compositionally biased region" description="Basic and acidic residues" evidence="1">
    <location>
        <begin position="767"/>
        <end position="804"/>
    </location>
</feature>
<feature type="compositionally biased region" description="Acidic residues" evidence="1">
    <location>
        <begin position="617"/>
        <end position="628"/>
    </location>
</feature>
<evidence type="ECO:0000259" key="2">
    <source>
        <dbReference type="PROSITE" id="PS50020"/>
    </source>
</evidence>
<accession>A0AAQ4FIP5</accession>
<proteinExistence type="predicted"/>
<feature type="region of interest" description="Disordered" evidence="1">
    <location>
        <begin position="706"/>
        <end position="753"/>
    </location>
</feature>
<feature type="region of interest" description="Disordered" evidence="1">
    <location>
        <begin position="284"/>
        <end position="336"/>
    </location>
</feature>
<dbReference type="PANTHER" id="PTHR46697:SF1">
    <property type="entry name" value="FORMIN-BINDING PROTEIN 4"/>
    <property type="match status" value="1"/>
</dbReference>
<feature type="region of interest" description="Disordered" evidence="1">
    <location>
        <begin position="578"/>
        <end position="662"/>
    </location>
</feature>
<dbReference type="AlphaFoldDB" id="A0AAQ4FIP5"/>
<feature type="region of interest" description="Disordered" evidence="1">
    <location>
        <begin position="767"/>
        <end position="853"/>
    </location>
</feature>
<feature type="region of interest" description="Disordered" evidence="1">
    <location>
        <begin position="221"/>
        <end position="269"/>
    </location>
</feature>
<feature type="compositionally biased region" description="Basic residues" evidence="1">
    <location>
        <begin position="306"/>
        <end position="321"/>
    </location>
</feature>
<evidence type="ECO:0000313" key="3">
    <source>
        <dbReference type="EMBL" id="KAK8787099.1"/>
    </source>
</evidence>
<dbReference type="CDD" id="cd00201">
    <property type="entry name" value="WW"/>
    <property type="match status" value="1"/>
</dbReference>
<dbReference type="Gene3D" id="2.20.70.10">
    <property type="match status" value="1"/>
</dbReference>
<feature type="compositionally biased region" description="Basic and acidic residues" evidence="1">
    <location>
        <begin position="711"/>
        <end position="722"/>
    </location>
</feature>
<gene>
    <name evidence="3" type="ORF">V5799_023128</name>
</gene>
<feature type="compositionally biased region" description="Polar residues" evidence="1">
    <location>
        <begin position="578"/>
        <end position="587"/>
    </location>
</feature>
<dbReference type="PANTHER" id="PTHR46697">
    <property type="entry name" value="FORMIN-BINDING PROTEIN 4"/>
    <property type="match status" value="1"/>
</dbReference>
<sequence length="1030" mass="110228">MPACSPHSLLFPIYKDEEKNRTYLQQGNNIPGVPAEPSPSQGNDGAGVNEGSKSEPAFKNGAQRDAIDDQLEDFMKEIDAISSVPETDIQSGEEKNELQNEQTATTTSESVPAPETSVQEVNSIEACPPGSVNVPAATEAEVPACPWVECLDEATGYTYFWNQSTNAVTWDCPPEYEAYWAQYGEPVGAEGQDAASVTHATAPDTTSAMLMAVAAPSSATPAGTVAMSSGQTSLSSTEPITASTAEDVKGRPGTLEQNSGTTVTAGKKRKQASVIGAIIPITSYGASDSSSSEDSDQERYAVQKAQLRKHASKRPKVAARRSQKESSSPVVYGPQLPDSLLCQEEKPVFGPCLPDAPDSTQATVYGPHLPEEKLGVYGPHLPDSRELAAEPVAIGPQLPQFSEATEKVSTGVFIGPQLPDDFYEKQAKLCDEERPAVHGTCAGSETLDTSQTCMEVDIPGASLEGSDAQGSKVGEEVAHESEVSSLAAKETCVVPEPAVLGLAGLVDYPGSPVANSETEEMDVEDKPMSAASPCADPVRTPVDYPVMAGGKLQFGNVGEVLHSDEALLKGDIQSSSGVCVRSQSPLGSSVVPELAKSKRNTEAKKKSQHLVSYGDSESSDDDGGDVDVTDVGSPPAPSALLDPVSVRTEEIEDEDRHVGLGCPRRTAGEVLDIEGKKPPSVMKKQFVKVSFVRSDEVLVLGKCADMGQEVVPEKMEAEEAEKGLSPSSDRTAGTEKAVSPSKPSPDSDVDDFDDVVRALDIALLESQKKKGQERGTKHEALLQGEKRESPHDTSEEEGEIKSSEESSEAGMTPVNLRESDSEEEPEELKASTGFKKNSTSSREATSPKPDNKSAIMSEIGEAYKMLMDQLNPLRDVIACRNSYFEIVVKTMARMEDWRAGALDASYFLERLHDARAAAAELHVMVAKARDTEPDEPIQEPLPPGWQRHWDRSRGSVVFMAWAGRWAGEVLHCCGRCFAVPLLFPYGLWRSPSLFFFLSPSSCGPPLAFLISWSTLRTPSWSSVPPAVSSL</sequence>
<organism evidence="3 4">
    <name type="scientific">Amblyomma americanum</name>
    <name type="common">Lone star tick</name>
    <dbReference type="NCBI Taxonomy" id="6943"/>
    <lineage>
        <taxon>Eukaryota</taxon>
        <taxon>Metazoa</taxon>
        <taxon>Ecdysozoa</taxon>
        <taxon>Arthropoda</taxon>
        <taxon>Chelicerata</taxon>
        <taxon>Arachnida</taxon>
        <taxon>Acari</taxon>
        <taxon>Parasitiformes</taxon>
        <taxon>Ixodida</taxon>
        <taxon>Ixodoidea</taxon>
        <taxon>Ixodidae</taxon>
        <taxon>Amblyomminae</taxon>
        <taxon>Amblyomma</taxon>
    </lineage>
</organism>
<feature type="compositionally biased region" description="Basic and acidic residues" evidence="1">
    <location>
        <begin position="595"/>
        <end position="605"/>
    </location>
</feature>
<dbReference type="InterPro" id="IPR001202">
    <property type="entry name" value="WW_dom"/>
</dbReference>
<feature type="compositionally biased region" description="Polar residues" evidence="1">
    <location>
        <begin position="834"/>
        <end position="844"/>
    </location>
</feature>
<dbReference type="SMART" id="SM00456">
    <property type="entry name" value="WW"/>
    <property type="match status" value="1"/>
</dbReference>
<dbReference type="SUPFAM" id="SSF51045">
    <property type="entry name" value="WW domain"/>
    <property type="match status" value="1"/>
</dbReference>
<feature type="compositionally biased region" description="Polar residues" evidence="1">
    <location>
        <begin position="221"/>
        <end position="244"/>
    </location>
</feature>
<dbReference type="InterPro" id="IPR036020">
    <property type="entry name" value="WW_dom_sf"/>
</dbReference>
<dbReference type="EMBL" id="JARKHS020002107">
    <property type="protein sequence ID" value="KAK8787099.1"/>
    <property type="molecule type" value="Genomic_DNA"/>
</dbReference>
<protein>
    <recommendedName>
        <fullName evidence="2">WW domain-containing protein</fullName>
    </recommendedName>
</protein>
<name>A0AAQ4FIP5_AMBAM</name>
<dbReference type="Proteomes" id="UP001321473">
    <property type="component" value="Unassembled WGS sequence"/>
</dbReference>